<dbReference type="AlphaFoldDB" id="A0A177YEM7"/>
<evidence type="ECO:0000313" key="3">
    <source>
        <dbReference type="Proteomes" id="UP000077519"/>
    </source>
</evidence>
<protein>
    <submittedName>
        <fullName evidence="2">Uncharacterized protein</fullName>
    </submittedName>
</protein>
<keyword evidence="3" id="KW-1185">Reference proteome</keyword>
<evidence type="ECO:0000256" key="1">
    <source>
        <dbReference type="SAM" id="MobiDB-lite"/>
    </source>
</evidence>
<feature type="region of interest" description="Disordered" evidence="1">
    <location>
        <begin position="1"/>
        <end position="22"/>
    </location>
</feature>
<comment type="caution">
    <text evidence="2">The sequence shown here is derived from an EMBL/GenBank/DDBJ whole genome shotgun (WGS) entry which is preliminary data.</text>
</comment>
<sequence>MEDDPEYRQALREAGHDPDDPRVRTAIADVVGLLEQIAEEELSGADPVISCAERALMHNTIADAFEHIRQESAAEATRPQHRGVAAGHLSRHRNTSTSQRDRGA</sequence>
<dbReference type="RefSeq" id="WP_068426716.1">
    <property type="nucleotide sequence ID" value="NZ_LVHI01000015.1"/>
</dbReference>
<organism evidence="2 3">
    <name type="scientific">Rhodococcoides kyotonense</name>
    <dbReference type="NCBI Taxonomy" id="398843"/>
    <lineage>
        <taxon>Bacteria</taxon>
        <taxon>Bacillati</taxon>
        <taxon>Actinomycetota</taxon>
        <taxon>Actinomycetes</taxon>
        <taxon>Mycobacteriales</taxon>
        <taxon>Nocardiaceae</taxon>
        <taxon>Rhodococcoides</taxon>
    </lineage>
</organism>
<feature type="region of interest" description="Disordered" evidence="1">
    <location>
        <begin position="70"/>
        <end position="104"/>
    </location>
</feature>
<proteinExistence type="predicted"/>
<gene>
    <name evidence="2" type="ORF">A3K89_21900</name>
</gene>
<name>A0A177YEM7_9NOCA</name>
<dbReference type="Proteomes" id="UP000077519">
    <property type="component" value="Unassembled WGS sequence"/>
</dbReference>
<reference evidence="2 3" key="1">
    <citation type="submission" date="2016-03" db="EMBL/GenBank/DDBJ databases">
        <title>Genome sequence of Rhodococcus kyotonensis KB10.</title>
        <authorList>
            <person name="Jeong H."/>
            <person name="Hong C.E."/>
            <person name="Jo S.H."/>
            <person name="Park J.M."/>
        </authorList>
    </citation>
    <scope>NUCLEOTIDE SEQUENCE [LARGE SCALE GENOMIC DNA]</scope>
    <source>
        <strain evidence="2 3">KB10</strain>
    </source>
</reference>
<evidence type="ECO:0000313" key="2">
    <source>
        <dbReference type="EMBL" id="OAK53780.1"/>
    </source>
</evidence>
<accession>A0A177YEM7</accession>
<dbReference type="EMBL" id="LVHI01000015">
    <property type="protein sequence ID" value="OAK53780.1"/>
    <property type="molecule type" value="Genomic_DNA"/>
</dbReference>